<dbReference type="Proteomes" id="UP000236893">
    <property type="component" value="Unassembled WGS sequence"/>
</dbReference>
<keyword evidence="3" id="KW-1185">Reference proteome</keyword>
<evidence type="ECO:0000256" key="1">
    <source>
        <dbReference type="SAM" id="Phobius"/>
    </source>
</evidence>
<evidence type="ECO:0000313" key="3">
    <source>
        <dbReference type="Proteomes" id="UP000236893"/>
    </source>
</evidence>
<evidence type="ECO:0000313" key="2">
    <source>
        <dbReference type="EMBL" id="POY34655.1"/>
    </source>
</evidence>
<comment type="caution">
    <text evidence="2">The sequence shown here is derived from an EMBL/GenBank/DDBJ whole genome shotgun (WGS) entry which is preliminary data.</text>
</comment>
<organism evidence="2 3">
    <name type="scientific">Solitalea longa</name>
    <dbReference type="NCBI Taxonomy" id="2079460"/>
    <lineage>
        <taxon>Bacteria</taxon>
        <taxon>Pseudomonadati</taxon>
        <taxon>Bacteroidota</taxon>
        <taxon>Sphingobacteriia</taxon>
        <taxon>Sphingobacteriales</taxon>
        <taxon>Sphingobacteriaceae</taxon>
        <taxon>Solitalea</taxon>
    </lineage>
</organism>
<gene>
    <name evidence="2" type="ORF">C3K47_19090</name>
</gene>
<reference evidence="2 3" key="1">
    <citation type="submission" date="2018-01" db="EMBL/GenBank/DDBJ databases">
        <authorList>
            <person name="Gaut B.S."/>
            <person name="Morton B.R."/>
            <person name="Clegg M.T."/>
            <person name="Duvall M.R."/>
        </authorList>
    </citation>
    <scope>NUCLEOTIDE SEQUENCE [LARGE SCALE GENOMIC DNA]</scope>
    <source>
        <strain evidence="2 3">HR-AV</strain>
    </source>
</reference>
<keyword evidence="1" id="KW-1133">Transmembrane helix</keyword>
<proteinExistence type="predicted"/>
<protein>
    <submittedName>
        <fullName evidence="2">Uncharacterized protein</fullName>
    </submittedName>
</protein>
<dbReference type="AlphaFoldDB" id="A0A2S4ZWG9"/>
<keyword evidence="1" id="KW-0812">Transmembrane</keyword>
<keyword evidence="1" id="KW-0472">Membrane</keyword>
<feature type="transmembrane region" description="Helical" evidence="1">
    <location>
        <begin position="24"/>
        <end position="41"/>
    </location>
</feature>
<accession>A0A2S4ZWG9</accession>
<name>A0A2S4ZWG9_9SPHI</name>
<sequence>MVWSLIILFVAIYSIQNGSNSGYIFLSIALFGFFTAINYLLHYRKQKKMINSKINDHADLYCKENSVSVWEFNDDAFRYKDFQYEFRVSWSAFLSLAEPLLLSWSYSSKPH</sequence>
<dbReference type="EMBL" id="PQVF01000022">
    <property type="protein sequence ID" value="POY34655.1"/>
    <property type="molecule type" value="Genomic_DNA"/>
</dbReference>